<evidence type="ECO:0000256" key="6">
    <source>
        <dbReference type="ARBA" id="ARBA00022759"/>
    </source>
</evidence>
<evidence type="ECO:0000256" key="8">
    <source>
        <dbReference type="ARBA" id="ARBA00022801"/>
    </source>
</evidence>
<dbReference type="FunFam" id="1.10.150.20:FF:000009">
    <property type="entry name" value="Flap endonuclease 1"/>
    <property type="match status" value="1"/>
</dbReference>
<evidence type="ECO:0000256" key="10">
    <source>
        <dbReference type="ARBA" id="ARBA00022842"/>
    </source>
</evidence>
<evidence type="ECO:0000256" key="11">
    <source>
        <dbReference type="ARBA" id="ARBA00023128"/>
    </source>
</evidence>
<keyword evidence="13" id="KW-0539">Nucleus</keyword>
<dbReference type="GO" id="GO:0004523">
    <property type="term" value="F:RNA-DNA hybrid ribonuclease activity"/>
    <property type="evidence" value="ECO:0007669"/>
    <property type="project" value="TreeGrafter"/>
</dbReference>
<keyword evidence="5" id="KW-0479">Metal-binding</keyword>
<dbReference type="PANTHER" id="PTHR11081:SF49">
    <property type="entry name" value="FLAP ENDONUCLEASE 1 HOMOLOG-RELATED"/>
    <property type="match status" value="1"/>
</dbReference>
<dbReference type="OMA" id="MERWQET"/>
<keyword evidence="3" id="KW-0235">DNA replication</keyword>
<evidence type="ECO:0000313" key="18">
    <source>
        <dbReference type="Proteomes" id="UP000694392"/>
    </source>
</evidence>
<dbReference type="SUPFAM" id="SSF88723">
    <property type="entry name" value="PIN domain-like"/>
    <property type="match status" value="1"/>
</dbReference>
<dbReference type="GO" id="GO:0003677">
    <property type="term" value="F:DNA binding"/>
    <property type="evidence" value="ECO:0007669"/>
    <property type="project" value="InterPro"/>
</dbReference>
<sequence length="181" mass="20650">MDALPFGSQRLVRHLGAGGCDVEEISLAPALQKLGMTQEQFVDLCILLGCDYCGKIRGLGPKKALKLLQQHGSIEALLEHIDPKKHPLPESWPLEEVRRLFLHPAVAKPSQAVLEWREPDQEGLVRFLAHEKRMSEVRVRRRMERWQETRLKAEAPALPRAPMGGRKKTLKEFFAVKKHQQ</sequence>
<evidence type="ECO:0000256" key="12">
    <source>
        <dbReference type="ARBA" id="ARBA00023204"/>
    </source>
</evidence>
<dbReference type="InterPro" id="IPR029060">
    <property type="entry name" value="PIN-like_dom_sf"/>
</dbReference>
<keyword evidence="7" id="KW-0227">DNA damage</keyword>
<dbReference type="SUPFAM" id="SSF47807">
    <property type="entry name" value="5' to 3' exonuclease, C-terminal subdomain"/>
    <property type="match status" value="1"/>
</dbReference>
<evidence type="ECO:0000256" key="1">
    <source>
        <dbReference type="ARBA" id="ARBA00001946"/>
    </source>
</evidence>
<evidence type="ECO:0000313" key="17">
    <source>
        <dbReference type="Ensembl" id="ENSSPUP00000023768.1"/>
    </source>
</evidence>
<evidence type="ECO:0000256" key="3">
    <source>
        <dbReference type="ARBA" id="ARBA00022705"/>
    </source>
</evidence>
<keyword evidence="9" id="KW-0269">Exonuclease</keyword>
<dbReference type="GO" id="GO:0005634">
    <property type="term" value="C:nucleus"/>
    <property type="evidence" value="ECO:0007669"/>
    <property type="project" value="TreeGrafter"/>
</dbReference>
<keyword evidence="2" id="KW-0597">Phosphoprotein</keyword>
<keyword evidence="8" id="KW-0378">Hydrolase</keyword>
<dbReference type="Gene3D" id="1.10.150.20">
    <property type="entry name" value="5' to 3' exonuclease, C-terminal subdomain"/>
    <property type="match status" value="1"/>
</dbReference>
<dbReference type="AlphaFoldDB" id="A0A8D0HRK4"/>
<evidence type="ECO:0000256" key="9">
    <source>
        <dbReference type="ARBA" id="ARBA00022839"/>
    </source>
</evidence>
<keyword evidence="11" id="KW-0496">Mitochondrion</keyword>
<evidence type="ECO:0000256" key="7">
    <source>
        <dbReference type="ARBA" id="ARBA00022763"/>
    </source>
</evidence>
<dbReference type="GO" id="GO:0006281">
    <property type="term" value="P:DNA repair"/>
    <property type="evidence" value="ECO:0007669"/>
    <property type="project" value="UniProtKB-KW"/>
</dbReference>
<dbReference type="Proteomes" id="UP000694392">
    <property type="component" value="Unplaced"/>
</dbReference>
<accession>A0A8D0HRK4</accession>
<dbReference type="GO" id="GO:0000287">
    <property type="term" value="F:magnesium ion binding"/>
    <property type="evidence" value="ECO:0007669"/>
    <property type="project" value="TreeGrafter"/>
</dbReference>
<evidence type="ECO:0000256" key="14">
    <source>
        <dbReference type="ARBA" id="ARBA00029382"/>
    </source>
</evidence>
<dbReference type="GO" id="GO:0030145">
    <property type="term" value="F:manganese ion binding"/>
    <property type="evidence" value="ECO:0007669"/>
    <property type="project" value="TreeGrafter"/>
</dbReference>
<dbReference type="InterPro" id="IPR006086">
    <property type="entry name" value="XPG-I_dom"/>
</dbReference>
<dbReference type="GO" id="GO:0017108">
    <property type="term" value="F:5'-flap endonuclease activity"/>
    <property type="evidence" value="ECO:0007669"/>
    <property type="project" value="TreeGrafter"/>
</dbReference>
<keyword evidence="12" id="KW-0234">DNA repair</keyword>
<comment type="similarity">
    <text evidence="15">Belongs to the XPG/RAD2 endonuclease family. FEN1 subfamily.</text>
</comment>
<dbReference type="PANTHER" id="PTHR11081">
    <property type="entry name" value="FLAP ENDONUCLEASE FAMILY MEMBER"/>
    <property type="match status" value="1"/>
</dbReference>
<dbReference type="SMART" id="SM00279">
    <property type="entry name" value="HhH2"/>
    <property type="match status" value="1"/>
</dbReference>
<dbReference type="GO" id="GO:0008409">
    <property type="term" value="F:5'-3' exonuclease activity"/>
    <property type="evidence" value="ECO:0007669"/>
    <property type="project" value="TreeGrafter"/>
</dbReference>
<comment type="function">
    <text evidence="14">Structure-specific nuclease with 5'-flap endonuclease and 5'-3' exonuclease activities involved in DNA replication and repair. During DNA replication, cleaves the 5'-overhanging flap structure that is generated by displacement synthesis when DNA polymerase encounters the 5'-end of a downstream Okazaki fragment. It enters the flap from the 5'-end and then tracks to cleave the flap base, leaving a nick for ligation. Also involved in the long patch base excision repair (LP-BER) pathway, by cleaving within the apurinic/apyrimidinic (AP) site-terminated flap. Acts as a genome stabilization factor that prevents flaps from equilibrating into structures that lead to duplications and deletions. Also possesses 5'-3' exonuclease activity on nicked or gapped double-stranded DNA, and exhibits RNase H activity. Also involved in replication and repair of rDNA and in repairing mitochondrial DNA.</text>
</comment>
<organism evidence="17 18">
    <name type="scientific">Sphenodon punctatus</name>
    <name type="common">Tuatara</name>
    <name type="synonym">Hatteria punctata</name>
    <dbReference type="NCBI Taxonomy" id="8508"/>
    <lineage>
        <taxon>Eukaryota</taxon>
        <taxon>Metazoa</taxon>
        <taxon>Chordata</taxon>
        <taxon>Craniata</taxon>
        <taxon>Vertebrata</taxon>
        <taxon>Euteleostomi</taxon>
        <taxon>Lepidosauria</taxon>
        <taxon>Sphenodontia</taxon>
        <taxon>Sphenodontidae</taxon>
        <taxon>Sphenodon</taxon>
    </lineage>
</organism>
<reference evidence="17" key="1">
    <citation type="submission" date="2025-08" db="UniProtKB">
        <authorList>
            <consortium name="Ensembl"/>
        </authorList>
    </citation>
    <scope>IDENTIFICATION</scope>
</reference>
<evidence type="ECO:0000256" key="2">
    <source>
        <dbReference type="ARBA" id="ARBA00022553"/>
    </source>
</evidence>
<dbReference type="InterPro" id="IPR006084">
    <property type="entry name" value="XPG/Rad2"/>
</dbReference>
<protein>
    <recommendedName>
        <fullName evidence="16">XPG-I domain-containing protein</fullName>
    </recommendedName>
</protein>
<name>A0A8D0HRK4_SPHPU</name>
<evidence type="ECO:0000256" key="5">
    <source>
        <dbReference type="ARBA" id="ARBA00022723"/>
    </source>
</evidence>
<evidence type="ECO:0000256" key="13">
    <source>
        <dbReference type="ARBA" id="ARBA00023242"/>
    </source>
</evidence>
<keyword evidence="4" id="KW-0540">Nuclease</keyword>
<evidence type="ECO:0000256" key="15">
    <source>
        <dbReference type="ARBA" id="ARBA00034726"/>
    </source>
</evidence>
<dbReference type="CDD" id="cd09907">
    <property type="entry name" value="H3TH_FEN1-Euk"/>
    <property type="match status" value="1"/>
</dbReference>
<dbReference type="InterPro" id="IPR008918">
    <property type="entry name" value="HhH2"/>
</dbReference>
<dbReference type="Pfam" id="PF00867">
    <property type="entry name" value="XPG_I"/>
    <property type="match status" value="1"/>
</dbReference>
<comment type="cofactor">
    <cofactor evidence="1">
        <name>Mg(2+)</name>
        <dbReference type="ChEBI" id="CHEBI:18420"/>
    </cofactor>
</comment>
<feature type="domain" description="XPG-I" evidence="16">
    <location>
        <begin position="1"/>
        <end position="51"/>
    </location>
</feature>
<dbReference type="Ensembl" id="ENSSPUT00000025359.1">
    <property type="protein sequence ID" value="ENSSPUP00000023768.1"/>
    <property type="gene ID" value="ENSSPUG00000018236.1"/>
</dbReference>
<dbReference type="GO" id="GO:0006260">
    <property type="term" value="P:DNA replication"/>
    <property type="evidence" value="ECO:0007669"/>
    <property type="project" value="UniProtKB-KW"/>
</dbReference>
<evidence type="ECO:0000259" key="16">
    <source>
        <dbReference type="Pfam" id="PF00867"/>
    </source>
</evidence>
<keyword evidence="18" id="KW-1185">Reference proteome</keyword>
<keyword evidence="6" id="KW-0255">Endonuclease</keyword>
<proteinExistence type="inferred from homology"/>
<dbReference type="GeneTree" id="ENSGT00940000155807"/>
<dbReference type="InterPro" id="IPR036279">
    <property type="entry name" value="5-3_exonuclease_C_sf"/>
</dbReference>
<reference evidence="17" key="2">
    <citation type="submission" date="2025-09" db="UniProtKB">
        <authorList>
            <consortium name="Ensembl"/>
        </authorList>
    </citation>
    <scope>IDENTIFICATION</scope>
</reference>
<evidence type="ECO:0000256" key="4">
    <source>
        <dbReference type="ARBA" id="ARBA00022722"/>
    </source>
</evidence>
<keyword evidence="10" id="KW-0460">Magnesium</keyword>